<evidence type="ECO:0000313" key="2">
    <source>
        <dbReference type="EMBL" id="NJQ15410.1"/>
    </source>
</evidence>
<gene>
    <name evidence="2" type="ORF">HCN52_10725</name>
</gene>
<dbReference type="RefSeq" id="WP_168088181.1">
    <property type="nucleotide sequence ID" value="NZ_BHZH01000223.1"/>
</dbReference>
<name>A0ABX1CBZ4_9ACTN</name>
<feature type="region of interest" description="Disordered" evidence="1">
    <location>
        <begin position="1"/>
        <end position="25"/>
    </location>
</feature>
<evidence type="ECO:0000313" key="3">
    <source>
        <dbReference type="Proteomes" id="UP000727056"/>
    </source>
</evidence>
<reference evidence="2 3" key="1">
    <citation type="submission" date="2020-03" db="EMBL/GenBank/DDBJ databases">
        <title>Draft genome of Streptomyces sp. ventii, isolated from the Axial Seamount in the Pacific Ocean, and resequencing of the two type strains Streptomyces lonarensis strain NCL 716 and Streptomyces bohaiensis strain 11A07.</title>
        <authorList>
            <person name="Loughran R.M."/>
            <person name="Pfannmuller K.M."/>
            <person name="Wasson B.J."/>
            <person name="Deadmond M.C."/>
            <person name="Paddock B.E."/>
            <person name="Koyack M.J."/>
            <person name="Gallegos D.A."/>
            <person name="Mitchell E.A."/>
            <person name="Ushijima B."/>
            <person name="Saw J.H."/>
            <person name="Mcphail K.L."/>
            <person name="Videau P."/>
        </authorList>
    </citation>
    <scope>NUCLEOTIDE SEQUENCE [LARGE SCALE GENOMIC DNA]</scope>
    <source>
        <strain evidence="2 3">11A07</strain>
    </source>
</reference>
<accession>A0ABX1CBZ4</accession>
<protein>
    <submittedName>
        <fullName evidence="2">Uncharacterized protein</fullName>
    </submittedName>
</protein>
<organism evidence="2 3">
    <name type="scientific">Streptomyces bohaiensis</name>
    <dbReference type="NCBI Taxonomy" id="1431344"/>
    <lineage>
        <taxon>Bacteria</taxon>
        <taxon>Bacillati</taxon>
        <taxon>Actinomycetota</taxon>
        <taxon>Actinomycetes</taxon>
        <taxon>Kitasatosporales</taxon>
        <taxon>Streptomycetaceae</taxon>
        <taxon>Streptomyces</taxon>
    </lineage>
</organism>
<proteinExistence type="predicted"/>
<feature type="compositionally biased region" description="Polar residues" evidence="1">
    <location>
        <begin position="16"/>
        <end position="25"/>
    </location>
</feature>
<evidence type="ECO:0000256" key="1">
    <source>
        <dbReference type="SAM" id="MobiDB-lite"/>
    </source>
</evidence>
<dbReference type="EMBL" id="JAAVJC010000070">
    <property type="protein sequence ID" value="NJQ15410.1"/>
    <property type="molecule type" value="Genomic_DNA"/>
</dbReference>
<sequence>MSDGPAKQPEPETGPEQATETNQPVTLADLLRLSEQLRRRVDAHLRELRKR</sequence>
<keyword evidence="3" id="KW-1185">Reference proteome</keyword>
<dbReference type="Proteomes" id="UP000727056">
    <property type="component" value="Unassembled WGS sequence"/>
</dbReference>
<comment type="caution">
    <text evidence="2">The sequence shown here is derived from an EMBL/GenBank/DDBJ whole genome shotgun (WGS) entry which is preliminary data.</text>
</comment>